<protein>
    <submittedName>
        <fullName evidence="1">Uncharacterized protein</fullName>
    </submittedName>
</protein>
<comment type="caution">
    <text evidence="1">The sequence shown here is derived from an EMBL/GenBank/DDBJ whole genome shotgun (WGS) entry which is preliminary data.</text>
</comment>
<proteinExistence type="predicted"/>
<dbReference type="EMBL" id="JAAVMX010000005">
    <property type="protein sequence ID" value="KAF4508651.1"/>
    <property type="molecule type" value="Genomic_DNA"/>
</dbReference>
<gene>
    <name evidence="1" type="ORF">G6O67_005003</name>
</gene>
<keyword evidence="2" id="KW-1185">Reference proteome</keyword>
<name>A0A8H4PQS3_9HYPO</name>
<organism evidence="1 2">
    <name type="scientific">Ophiocordyceps sinensis</name>
    <dbReference type="NCBI Taxonomy" id="72228"/>
    <lineage>
        <taxon>Eukaryota</taxon>
        <taxon>Fungi</taxon>
        <taxon>Dikarya</taxon>
        <taxon>Ascomycota</taxon>
        <taxon>Pezizomycotina</taxon>
        <taxon>Sordariomycetes</taxon>
        <taxon>Hypocreomycetidae</taxon>
        <taxon>Hypocreales</taxon>
        <taxon>Ophiocordycipitaceae</taxon>
        <taxon>Ophiocordyceps</taxon>
    </lineage>
</organism>
<dbReference type="Proteomes" id="UP000557566">
    <property type="component" value="Unassembled WGS sequence"/>
</dbReference>
<evidence type="ECO:0000313" key="1">
    <source>
        <dbReference type="EMBL" id="KAF4508651.1"/>
    </source>
</evidence>
<evidence type="ECO:0000313" key="2">
    <source>
        <dbReference type="Proteomes" id="UP000557566"/>
    </source>
</evidence>
<reference evidence="1 2" key="1">
    <citation type="journal article" date="2020" name="Genome Biol. Evol.">
        <title>A new high-quality draft genome assembly of the Chinese cordyceps Ophiocordyceps sinensis.</title>
        <authorList>
            <person name="Shu R."/>
            <person name="Zhang J."/>
            <person name="Meng Q."/>
            <person name="Zhang H."/>
            <person name="Zhou G."/>
            <person name="Li M."/>
            <person name="Wu P."/>
            <person name="Zhao Y."/>
            <person name="Chen C."/>
            <person name="Qin Q."/>
        </authorList>
    </citation>
    <scope>NUCLEOTIDE SEQUENCE [LARGE SCALE GENOMIC DNA]</scope>
    <source>
        <strain evidence="1 2">IOZ07</strain>
    </source>
</reference>
<dbReference type="AlphaFoldDB" id="A0A8H4PQS3"/>
<accession>A0A8H4PQS3</accession>
<sequence>MYSLDSWMTDDRLTRVPLRYEVMFCRAPEDATAAWLESTLSSGCKGGPRKGHLSRIADELVYREDRVEQQSFRVPVKRMAEGRMRERDGTTAAMGICADQADFGRGVFGAGARPAEFIMVAG</sequence>